<dbReference type="GO" id="GO:0006955">
    <property type="term" value="P:immune response"/>
    <property type="evidence" value="ECO:0007669"/>
    <property type="project" value="TreeGrafter"/>
</dbReference>
<dbReference type="Proteomes" id="UP000169234">
    <property type="component" value="Genome"/>
</dbReference>
<evidence type="ECO:0000256" key="8">
    <source>
        <dbReference type="ARBA" id="ARBA00023170"/>
    </source>
</evidence>
<dbReference type="Pfam" id="PF00001">
    <property type="entry name" value="7tm_1"/>
    <property type="match status" value="1"/>
</dbReference>
<feature type="transmembrane region" description="Helical" evidence="11">
    <location>
        <begin position="186"/>
        <end position="209"/>
    </location>
</feature>
<keyword evidence="8 10" id="KW-0675">Receptor</keyword>
<evidence type="ECO:0000256" key="1">
    <source>
        <dbReference type="ARBA" id="ARBA00004598"/>
    </source>
</evidence>
<dbReference type="InterPro" id="IPR000276">
    <property type="entry name" value="GPCR_Rhodpsn"/>
</dbReference>
<sequence>MTPTTTTAELTTEFDYDEAATPCVFTDVLNQSKPVTLFLYGVVFLFGSIGNFLVIFTITWRRRIQCSGDVYFINLAAADLLFVCTLPLWMQYLLDHNSLASVPCTLLTACFYVAMFASLCFITEIALDRYYAIVYMRYRPVKQACLFSIFWWIFAVIIAIPHFMVVTKKDNQCMTDYDYLEVSYPIILNVELMLGAFVIPLSVISYCYYRISRIVAVSQSRHKGRIVRVLIAVVLVFIIFWLPYHLTLFVDTLKLLKWISSSCEFEKSLKRALVLTESLAFCHCCLNPLLYVFVGTKFRQELHCLLAEFRQRLFSSDVSWYHSMSFSRRSSPSRRETSSDTLSDEACRVSQIIP</sequence>
<keyword evidence="5 11" id="KW-1133">Transmembrane helix</keyword>
<dbReference type="GO" id="GO:0019722">
    <property type="term" value="P:calcium-mediated signaling"/>
    <property type="evidence" value="ECO:0007669"/>
    <property type="project" value="TreeGrafter"/>
</dbReference>
<dbReference type="CDD" id="cd14984">
    <property type="entry name" value="7tmA_Chemokine_R"/>
    <property type="match status" value="1"/>
</dbReference>
<feature type="domain" description="G-protein coupled receptors family 1 profile" evidence="12">
    <location>
        <begin position="50"/>
        <end position="291"/>
    </location>
</feature>
<dbReference type="SUPFAM" id="SSF81321">
    <property type="entry name" value="Family A G protein-coupled receptor-like"/>
    <property type="match status" value="1"/>
</dbReference>
<evidence type="ECO:0000256" key="11">
    <source>
        <dbReference type="SAM" id="Phobius"/>
    </source>
</evidence>
<proteinExistence type="inferred from homology"/>
<evidence type="ECO:0000256" key="7">
    <source>
        <dbReference type="ARBA" id="ARBA00023136"/>
    </source>
</evidence>
<feature type="transmembrane region" description="Helical" evidence="11">
    <location>
        <begin position="100"/>
        <end position="123"/>
    </location>
</feature>
<dbReference type="PANTHER" id="PTHR10489:SF955">
    <property type="entry name" value="CX3C CHEMOKINE RECEPTOR 1"/>
    <property type="match status" value="1"/>
</dbReference>
<feature type="transmembrane region" description="Helical" evidence="11">
    <location>
        <begin position="37"/>
        <end position="58"/>
    </location>
</feature>
<dbReference type="PRINTS" id="PR00237">
    <property type="entry name" value="GPCRRHODOPSN"/>
</dbReference>
<dbReference type="GO" id="GO:0016020">
    <property type="term" value="C:membrane"/>
    <property type="evidence" value="ECO:0007669"/>
    <property type="project" value="InterPro"/>
</dbReference>
<dbReference type="InterPro" id="IPR000355">
    <property type="entry name" value="Chemokine_rcpt"/>
</dbReference>
<comment type="similarity">
    <text evidence="10">Belongs to the G-protein coupled receptor 1 family.</text>
</comment>
<feature type="transmembrane region" description="Helical" evidence="11">
    <location>
        <begin position="229"/>
        <end position="250"/>
    </location>
</feature>
<dbReference type="GO" id="GO:0016493">
    <property type="term" value="F:C-C chemokine receptor activity"/>
    <property type="evidence" value="ECO:0007669"/>
    <property type="project" value="TreeGrafter"/>
</dbReference>
<evidence type="ECO:0000256" key="6">
    <source>
        <dbReference type="ARBA" id="ARBA00023040"/>
    </source>
</evidence>
<dbReference type="GO" id="GO:0020002">
    <property type="term" value="C:host cell plasma membrane"/>
    <property type="evidence" value="ECO:0007669"/>
    <property type="project" value="UniProtKB-SubCell"/>
</dbReference>
<dbReference type="GO" id="GO:0060326">
    <property type="term" value="P:cell chemotaxis"/>
    <property type="evidence" value="ECO:0007669"/>
    <property type="project" value="TreeGrafter"/>
</dbReference>
<keyword evidence="13" id="KW-0946">Virion</keyword>
<dbReference type="EMBL" id="KJ361971">
    <property type="protein sequence ID" value="AHJ86251.1"/>
    <property type="molecule type" value="Genomic_DNA"/>
</dbReference>
<dbReference type="InterPro" id="IPR050119">
    <property type="entry name" value="CCR1-9-like"/>
</dbReference>
<dbReference type="PANTHER" id="PTHR10489">
    <property type="entry name" value="CELL ADHESION MOLECULE"/>
    <property type="match status" value="1"/>
</dbReference>
<feature type="transmembrane region" description="Helical" evidence="11">
    <location>
        <begin position="144"/>
        <end position="166"/>
    </location>
</feature>
<keyword evidence="6 10" id="KW-0297">G-protein coupled receptor</keyword>
<evidence type="ECO:0000256" key="4">
    <source>
        <dbReference type="ARBA" id="ARBA00022870"/>
    </source>
</evidence>
<keyword evidence="9 10" id="KW-0807">Transducer</keyword>
<organismHost>
    <name type="scientific">Homo sapiens</name>
    <name type="common">Human</name>
    <dbReference type="NCBI Taxonomy" id="9606"/>
</organismHost>
<accession>A0A0A0PKV9</accession>
<evidence type="ECO:0000256" key="2">
    <source>
        <dbReference type="ARBA" id="ARBA00022511"/>
    </source>
</evidence>
<keyword evidence="2" id="KW-1032">Host cell membrane</keyword>
<dbReference type="GO" id="GO:0007204">
    <property type="term" value="P:positive regulation of cytosolic calcium ion concentration"/>
    <property type="evidence" value="ECO:0007669"/>
    <property type="project" value="TreeGrafter"/>
</dbReference>
<keyword evidence="3 10" id="KW-0812">Transmembrane</keyword>
<evidence type="ECO:0000313" key="13">
    <source>
        <dbReference type="EMBL" id="AHJ86251.1"/>
    </source>
</evidence>
<dbReference type="GO" id="GO:0019957">
    <property type="term" value="F:C-C chemokine binding"/>
    <property type="evidence" value="ECO:0007669"/>
    <property type="project" value="TreeGrafter"/>
</dbReference>
<dbReference type="PROSITE" id="PS00237">
    <property type="entry name" value="G_PROTEIN_RECEP_F1_1"/>
    <property type="match status" value="1"/>
</dbReference>
<keyword evidence="7 11" id="KW-0472">Membrane</keyword>
<comment type="subcellular location">
    <subcellularLocation>
        <location evidence="1">Host cell membrane</location>
        <topology evidence="1">Multi-pass membrane protein</topology>
    </subcellularLocation>
</comment>
<evidence type="ECO:0000313" key="14">
    <source>
        <dbReference type="Proteomes" id="UP000169234"/>
    </source>
</evidence>
<protein>
    <submittedName>
        <fullName evidence="13">Envelope protein US28</fullName>
    </submittedName>
</protein>
<dbReference type="Gene3D" id="1.20.1070.10">
    <property type="entry name" value="Rhodopsin 7-helix transmembrane proteins"/>
    <property type="match status" value="1"/>
</dbReference>
<organism evidence="13 14">
    <name type="scientific">Human cytomegalovirus</name>
    <name type="common">HHV-5</name>
    <name type="synonym">Human herpesvirus 5</name>
    <dbReference type="NCBI Taxonomy" id="10359"/>
    <lineage>
        <taxon>Viruses</taxon>
        <taxon>Duplodnaviria</taxon>
        <taxon>Heunggongvirae</taxon>
        <taxon>Peploviricota</taxon>
        <taxon>Herviviricetes</taxon>
        <taxon>Herpesvirales</taxon>
        <taxon>Orthoherpesviridae</taxon>
        <taxon>Betaherpesvirinae</taxon>
        <taxon>Cytomegalovirus</taxon>
        <taxon>Cytomegalovirus humanbeta5</taxon>
    </lineage>
</organism>
<dbReference type="PRINTS" id="PR00657">
    <property type="entry name" value="CCCHEMOKINER"/>
</dbReference>
<evidence type="ECO:0000256" key="3">
    <source>
        <dbReference type="ARBA" id="ARBA00022692"/>
    </source>
</evidence>
<evidence type="ECO:0000256" key="5">
    <source>
        <dbReference type="ARBA" id="ARBA00022989"/>
    </source>
</evidence>
<reference evidence="13 14" key="1">
    <citation type="submission" date="2014-01" db="EMBL/GenBank/DDBJ databases">
        <title>Diversity of human cytomegalovirus.</title>
        <authorList>
            <person name="Wilkie G.S."/>
            <person name="Zavattoni M."/>
            <person name="Davison A.J."/>
        </authorList>
    </citation>
    <scope>NUCLEOTIDE SEQUENCE [LARGE SCALE GENOMIC DNA]</scope>
    <source>
        <strain evidence="13">UKNEQAS1</strain>
    </source>
</reference>
<dbReference type="InterPro" id="IPR017452">
    <property type="entry name" value="GPCR_Rhodpsn_7TM"/>
</dbReference>
<evidence type="ECO:0000256" key="9">
    <source>
        <dbReference type="ARBA" id="ARBA00023224"/>
    </source>
</evidence>
<evidence type="ECO:0000259" key="12">
    <source>
        <dbReference type="PROSITE" id="PS50262"/>
    </source>
</evidence>
<evidence type="ECO:0000256" key="10">
    <source>
        <dbReference type="RuleBase" id="RU000688"/>
    </source>
</evidence>
<keyword evidence="13" id="KW-0261">Viral envelope protein</keyword>
<keyword evidence="4" id="KW-1043">Host membrane</keyword>
<gene>
    <name evidence="13" type="primary">US28</name>
</gene>
<dbReference type="PROSITE" id="PS50262">
    <property type="entry name" value="G_PROTEIN_RECEP_F1_2"/>
    <property type="match status" value="1"/>
</dbReference>
<name>A0A0A0PKV9_HCMV</name>
<feature type="transmembrane region" description="Helical" evidence="11">
    <location>
        <begin position="272"/>
        <end position="294"/>
    </location>
</feature>
<dbReference type="GO" id="GO:0019031">
    <property type="term" value="C:viral envelope"/>
    <property type="evidence" value="ECO:0007669"/>
    <property type="project" value="UniProtKB-KW"/>
</dbReference>
<feature type="transmembrane region" description="Helical" evidence="11">
    <location>
        <begin position="70"/>
        <end position="94"/>
    </location>
</feature>